<dbReference type="SMART" id="SM00563">
    <property type="entry name" value="PlsC"/>
    <property type="match status" value="1"/>
</dbReference>
<dbReference type="GO" id="GO:0003841">
    <property type="term" value="F:1-acylglycerol-3-phosphate O-acyltransferase activity"/>
    <property type="evidence" value="ECO:0000318"/>
    <property type="project" value="GO_Central"/>
</dbReference>
<evidence type="ECO:0000256" key="1">
    <source>
        <dbReference type="ARBA" id="ARBA00008655"/>
    </source>
</evidence>
<keyword evidence="4" id="KW-0812">Transmembrane</keyword>
<evidence type="ECO:0000256" key="3">
    <source>
        <dbReference type="ARBA" id="ARBA00023315"/>
    </source>
</evidence>
<keyword evidence="3" id="KW-0012">Acyltransferase</keyword>
<dbReference type="OMA" id="LAGWMIC"/>
<dbReference type="InterPro" id="IPR032098">
    <property type="entry name" value="Acyltransf_C"/>
</dbReference>
<accession>A7T2H2</accession>
<feature type="transmembrane region" description="Helical" evidence="4">
    <location>
        <begin position="313"/>
        <end position="333"/>
    </location>
</feature>
<dbReference type="Pfam" id="PF01553">
    <property type="entry name" value="Acyltransferase"/>
    <property type="match status" value="1"/>
</dbReference>
<comment type="similarity">
    <text evidence="1">Belongs to the 1-acyl-sn-glycerol-3-phosphate acyltransferase family.</text>
</comment>
<dbReference type="PANTHER" id="PTHR10983:SF24">
    <property type="entry name" value="1-ACYLGLYCEROL-3-PHOSPHATE O-ACYLTRANSFERASE 3, ISOFORM E-RELATED"/>
    <property type="match status" value="1"/>
</dbReference>
<evidence type="ECO:0000259" key="5">
    <source>
        <dbReference type="SMART" id="SM00563"/>
    </source>
</evidence>
<keyword evidence="4" id="KW-1133">Transmembrane helix</keyword>
<keyword evidence="7" id="KW-1185">Reference proteome</keyword>
<feature type="transmembrane region" description="Helical" evidence="4">
    <location>
        <begin position="14"/>
        <end position="42"/>
    </location>
</feature>
<keyword evidence="4" id="KW-0472">Membrane</keyword>
<reference evidence="6 7" key="1">
    <citation type="journal article" date="2007" name="Science">
        <title>Sea anemone genome reveals ancestral eumetazoan gene repertoire and genomic organization.</title>
        <authorList>
            <person name="Putnam N.H."/>
            <person name="Srivastava M."/>
            <person name="Hellsten U."/>
            <person name="Dirks B."/>
            <person name="Chapman J."/>
            <person name="Salamov A."/>
            <person name="Terry A."/>
            <person name="Shapiro H."/>
            <person name="Lindquist E."/>
            <person name="Kapitonov V.V."/>
            <person name="Jurka J."/>
            <person name="Genikhovich G."/>
            <person name="Grigoriev I.V."/>
            <person name="Lucas S.M."/>
            <person name="Steele R.E."/>
            <person name="Finnerty J.R."/>
            <person name="Technau U."/>
            <person name="Martindale M.Q."/>
            <person name="Rokhsar D.S."/>
        </authorList>
    </citation>
    <scope>NUCLEOTIDE SEQUENCE [LARGE SCALE GENOMIC DNA]</scope>
    <source>
        <strain evidence="7">CH2 X CH6</strain>
    </source>
</reference>
<proteinExistence type="inferred from homology"/>
<dbReference type="STRING" id="45351.A7T2H2"/>
<dbReference type="SUPFAM" id="SSF69593">
    <property type="entry name" value="Glycerol-3-phosphate (1)-acyltransferase"/>
    <property type="match status" value="1"/>
</dbReference>
<gene>
    <name evidence="6" type="ORF">NEMVEDRAFT_v1g195603</name>
</gene>
<organism evidence="6 7">
    <name type="scientific">Nematostella vectensis</name>
    <name type="common">Starlet sea anemone</name>
    <dbReference type="NCBI Taxonomy" id="45351"/>
    <lineage>
        <taxon>Eukaryota</taxon>
        <taxon>Metazoa</taxon>
        <taxon>Cnidaria</taxon>
        <taxon>Anthozoa</taxon>
        <taxon>Hexacorallia</taxon>
        <taxon>Actiniaria</taxon>
        <taxon>Edwardsiidae</taxon>
        <taxon>Nematostella</taxon>
    </lineage>
</organism>
<dbReference type="eggNOG" id="KOG1505">
    <property type="taxonomic scope" value="Eukaryota"/>
</dbReference>
<evidence type="ECO:0000256" key="4">
    <source>
        <dbReference type="SAM" id="Phobius"/>
    </source>
</evidence>
<dbReference type="InParanoid" id="A7T2H2"/>
<dbReference type="InterPro" id="IPR002123">
    <property type="entry name" value="Plipid/glycerol_acylTrfase"/>
</dbReference>
<dbReference type="Proteomes" id="UP000001593">
    <property type="component" value="Unassembled WGS sequence"/>
</dbReference>
<dbReference type="AlphaFoldDB" id="A7T2H2"/>
<dbReference type="KEGG" id="nve:5500507"/>
<dbReference type="GO" id="GO:0012505">
    <property type="term" value="C:endomembrane system"/>
    <property type="evidence" value="ECO:0000318"/>
    <property type="project" value="GO_Central"/>
</dbReference>
<name>A7T2H2_NEMVE</name>
<dbReference type="PANTHER" id="PTHR10983">
    <property type="entry name" value="1-ACYLGLYCEROL-3-PHOSPHATE ACYLTRANSFERASE-RELATED"/>
    <property type="match status" value="1"/>
</dbReference>
<dbReference type="HOGENOM" id="CLU_041844_5_2_1"/>
<sequence>MAGLLSALKKLPFIPLWFVMVFLITGMIINIIQVAILPLWTFNKTLYRWINMHVVYLHWSQLTFLVDWWSETDLRLYGNEEDFRYFGKESAICVANHRSDVDWLIGWVMADRVDTLGTTKCYMKGYLKYLPIMGFSWLSSEYAFVSRNWQKDQRVLQNSLDTLQDFPYPFWIAIFAEGTRLTQEKLQASIEYARSKNIPELQHHLLPRPRGFSITVQHLKDKVSAVYDMEVAFVEGKYPTMKGLLLGVKYEIHLLIRRIPVKDIPMETIEVTSKWCQKLFQEKDKAMSYYLANGRYEEPLVFHPRQYSNLVPLLVWHTLLSVPLLSYICYVLLSGDVFILSVAAVVVSICFVVFKILLHFSDSQKGSSFGLKTTGSSLHAYKKEQ</sequence>
<feature type="transmembrane region" description="Helical" evidence="4">
    <location>
        <begin position="339"/>
        <end position="358"/>
    </location>
</feature>
<dbReference type="FunCoup" id="A7T2H2">
    <property type="interactions" value="148"/>
</dbReference>
<evidence type="ECO:0000313" key="6">
    <source>
        <dbReference type="EMBL" id="EDO29842.1"/>
    </source>
</evidence>
<dbReference type="EMBL" id="DS470252">
    <property type="protein sequence ID" value="EDO29842.1"/>
    <property type="molecule type" value="Genomic_DNA"/>
</dbReference>
<evidence type="ECO:0000256" key="2">
    <source>
        <dbReference type="ARBA" id="ARBA00022679"/>
    </source>
</evidence>
<dbReference type="CDD" id="cd07990">
    <property type="entry name" value="LPLAT_LCLAT1-like"/>
    <property type="match status" value="1"/>
</dbReference>
<evidence type="ECO:0000313" key="7">
    <source>
        <dbReference type="Proteomes" id="UP000001593"/>
    </source>
</evidence>
<dbReference type="PhylomeDB" id="A7T2H2"/>
<dbReference type="OrthoDB" id="189226at2759"/>
<dbReference type="Pfam" id="PF16076">
    <property type="entry name" value="Acyltransf_C"/>
    <property type="match status" value="1"/>
</dbReference>
<keyword evidence="2" id="KW-0808">Transferase</keyword>
<feature type="domain" description="Phospholipid/glycerol acyltransferase" evidence="5">
    <location>
        <begin position="91"/>
        <end position="213"/>
    </location>
</feature>
<protein>
    <recommendedName>
        <fullName evidence="5">Phospholipid/glycerol acyltransferase domain-containing protein</fullName>
    </recommendedName>
</protein>